<dbReference type="InterPro" id="IPR006058">
    <property type="entry name" value="2Fe2S_fd_BS"/>
</dbReference>
<dbReference type="AlphaFoldDB" id="A0AAP2DFU2"/>
<evidence type="ECO:0000256" key="8">
    <source>
        <dbReference type="ARBA" id="ARBA00023014"/>
    </source>
</evidence>
<dbReference type="GO" id="GO:0051537">
    <property type="term" value="F:2 iron, 2 sulfur cluster binding"/>
    <property type="evidence" value="ECO:0007669"/>
    <property type="project" value="UniProtKB-KW"/>
</dbReference>
<evidence type="ECO:0000256" key="3">
    <source>
        <dbReference type="ARBA" id="ARBA00022714"/>
    </source>
</evidence>
<evidence type="ECO:0000256" key="7">
    <source>
        <dbReference type="ARBA" id="ARBA00023004"/>
    </source>
</evidence>
<evidence type="ECO:0000313" key="12">
    <source>
        <dbReference type="EMBL" id="MBT1688557.1"/>
    </source>
</evidence>
<keyword evidence="2" id="KW-0285">Flavoprotein</keyword>
<dbReference type="PROSITE" id="PS00197">
    <property type="entry name" value="2FE2S_FER_1"/>
    <property type="match status" value="1"/>
</dbReference>
<keyword evidence="5" id="KW-0274">FAD</keyword>
<gene>
    <name evidence="12" type="ORF">KK078_18445</name>
</gene>
<proteinExistence type="predicted"/>
<protein>
    <submittedName>
        <fullName evidence="12">Ferredoxin--NADP reductase</fullName>
    </submittedName>
</protein>
<evidence type="ECO:0000256" key="9">
    <source>
        <dbReference type="SAM" id="MobiDB-lite"/>
    </source>
</evidence>
<dbReference type="Gene3D" id="2.40.30.10">
    <property type="entry name" value="Translation factors"/>
    <property type="match status" value="1"/>
</dbReference>
<dbReference type="Proteomes" id="UP001319180">
    <property type="component" value="Unassembled WGS sequence"/>
</dbReference>
<dbReference type="InterPro" id="IPR050415">
    <property type="entry name" value="MRET"/>
</dbReference>
<dbReference type="GO" id="GO:0050660">
    <property type="term" value="F:flavin adenine dinucleotide binding"/>
    <property type="evidence" value="ECO:0007669"/>
    <property type="project" value="TreeGrafter"/>
</dbReference>
<dbReference type="PROSITE" id="PS51384">
    <property type="entry name" value="FAD_FR"/>
    <property type="match status" value="1"/>
</dbReference>
<evidence type="ECO:0000313" key="13">
    <source>
        <dbReference type="Proteomes" id="UP001319180"/>
    </source>
</evidence>
<evidence type="ECO:0000256" key="4">
    <source>
        <dbReference type="ARBA" id="ARBA00022723"/>
    </source>
</evidence>
<evidence type="ECO:0000256" key="1">
    <source>
        <dbReference type="ARBA" id="ARBA00001974"/>
    </source>
</evidence>
<keyword evidence="6" id="KW-0560">Oxidoreductase</keyword>
<dbReference type="InterPro" id="IPR036010">
    <property type="entry name" value="2Fe-2S_ferredoxin-like_sf"/>
</dbReference>
<comment type="cofactor">
    <cofactor evidence="1">
        <name>FAD</name>
        <dbReference type="ChEBI" id="CHEBI:57692"/>
    </cofactor>
</comment>
<reference evidence="12 13" key="1">
    <citation type="submission" date="2021-05" db="EMBL/GenBank/DDBJ databases">
        <title>A Polyphasic approach of four new species of the genus Ohtaekwangia: Ohtaekwangia histidinii sp. nov., Ohtaekwangia cretensis sp. nov., Ohtaekwangia indiensis sp. nov., Ohtaekwangia reichenbachii sp. nov. from diverse environment.</title>
        <authorList>
            <person name="Octaviana S."/>
        </authorList>
    </citation>
    <scope>NUCLEOTIDE SEQUENCE [LARGE SCALE GENOMIC DNA]</scope>
    <source>
        <strain evidence="12 13">PWU37</strain>
    </source>
</reference>
<feature type="region of interest" description="Disordered" evidence="9">
    <location>
        <begin position="1"/>
        <end position="21"/>
    </location>
</feature>
<dbReference type="InterPro" id="IPR001041">
    <property type="entry name" value="2Fe-2S_ferredoxin-type"/>
</dbReference>
<evidence type="ECO:0000256" key="2">
    <source>
        <dbReference type="ARBA" id="ARBA00022630"/>
    </source>
</evidence>
<evidence type="ECO:0000259" key="10">
    <source>
        <dbReference type="PROSITE" id="PS51085"/>
    </source>
</evidence>
<evidence type="ECO:0000256" key="5">
    <source>
        <dbReference type="ARBA" id="ARBA00022827"/>
    </source>
</evidence>
<dbReference type="Pfam" id="PF00175">
    <property type="entry name" value="NAD_binding_1"/>
    <property type="match status" value="1"/>
</dbReference>
<feature type="domain" description="FAD-binding FR-type" evidence="11">
    <location>
        <begin position="26"/>
        <end position="129"/>
    </location>
</feature>
<dbReference type="Pfam" id="PF00970">
    <property type="entry name" value="FAD_binding_6"/>
    <property type="match status" value="1"/>
</dbReference>
<dbReference type="Gene3D" id="3.40.50.80">
    <property type="entry name" value="Nucleotide-binding domain of ferredoxin-NADP reductase (FNR) module"/>
    <property type="match status" value="1"/>
</dbReference>
<dbReference type="InterPro" id="IPR001709">
    <property type="entry name" value="Flavoprot_Pyr_Nucl_cyt_Rdtase"/>
</dbReference>
<dbReference type="InterPro" id="IPR017927">
    <property type="entry name" value="FAD-bd_FR_type"/>
</dbReference>
<dbReference type="InterPro" id="IPR001433">
    <property type="entry name" value="OxRdtase_FAD/NAD-bd"/>
</dbReference>
<keyword evidence="13" id="KW-1185">Reference proteome</keyword>
<dbReference type="SUPFAM" id="SSF54292">
    <property type="entry name" value="2Fe-2S ferredoxin-like"/>
    <property type="match status" value="1"/>
</dbReference>
<dbReference type="Gene3D" id="3.10.20.30">
    <property type="match status" value="1"/>
</dbReference>
<keyword evidence="4" id="KW-0479">Metal-binding</keyword>
<dbReference type="PROSITE" id="PS51085">
    <property type="entry name" value="2FE2S_FER_2"/>
    <property type="match status" value="1"/>
</dbReference>
<accession>A0AAP2DFU2</accession>
<dbReference type="InterPro" id="IPR017938">
    <property type="entry name" value="Riboflavin_synthase-like_b-brl"/>
</dbReference>
<keyword evidence="3" id="KW-0001">2Fe-2S</keyword>
<dbReference type="EMBL" id="JAHESC010000027">
    <property type="protein sequence ID" value="MBT1688557.1"/>
    <property type="molecule type" value="Genomic_DNA"/>
</dbReference>
<dbReference type="CDD" id="cd00207">
    <property type="entry name" value="fer2"/>
    <property type="match status" value="1"/>
</dbReference>
<dbReference type="PANTHER" id="PTHR47354:SF8">
    <property type="entry name" value="1,2-PHENYLACETYL-COA EPOXIDASE, SUBUNIT E"/>
    <property type="match status" value="1"/>
</dbReference>
<evidence type="ECO:0000256" key="6">
    <source>
        <dbReference type="ARBA" id="ARBA00023002"/>
    </source>
</evidence>
<dbReference type="PRINTS" id="PR00406">
    <property type="entry name" value="CYTB5RDTASE"/>
</dbReference>
<comment type="caution">
    <text evidence="12">The sequence shown here is derived from an EMBL/GenBank/DDBJ whole genome shotgun (WGS) entry which is preliminary data.</text>
</comment>
<dbReference type="SUPFAM" id="SSF63380">
    <property type="entry name" value="Riboflavin synthase domain-like"/>
    <property type="match status" value="1"/>
</dbReference>
<dbReference type="PRINTS" id="PR00371">
    <property type="entry name" value="FPNCR"/>
</dbReference>
<dbReference type="Pfam" id="PF00111">
    <property type="entry name" value="Fer2"/>
    <property type="match status" value="1"/>
</dbReference>
<name>A0AAP2DFU2_9BACT</name>
<feature type="domain" description="2Fe-2S ferredoxin-type" evidence="10">
    <location>
        <begin position="291"/>
        <end position="379"/>
    </location>
</feature>
<keyword evidence="8" id="KW-0411">Iron-sulfur</keyword>
<dbReference type="InterPro" id="IPR008333">
    <property type="entry name" value="Cbr1-like_FAD-bd_dom"/>
</dbReference>
<dbReference type="InterPro" id="IPR012675">
    <property type="entry name" value="Beta-grasp_dom_sf"/>
</dbReference>
<dbReference type="GO" id="GO:0046872">
    <property type="term" value="F:metal ion binding"/>
    <property type="evidence" value="ECO:0007669"/>
    <property type="project" value="UniProtKB-KW"/>
</dbReference>
<evidence type="ECO:0000259" key="11">
    <source>
        <dbReference type="PROSITE" id="PS51384"/>
    </source>
</evidence>
<dbReference type="PANTHER" id="PTHR47354">
    <property type="entry name" value="NADH OXIDOREDUCTASE HCR"/>
    <property type="match status" value="1"/>
</dbReference>
<dbReference type="InterPro" id="IPR039261">
    <property type="entry name" value="FNR_nucleotide-bd"/>
</dbReference>
<keyword evidence="7" id="KW-0408">Iron</keyword>
<organism evidence="12 13">
    <name type="scientific">Dawidia soli</name>
    <dbReference type="NCBI Taxonomy" id="2782352"/>
    <lineage>
        <taxon>Bacteria</taxon>
        <taxon>Pseudomonadati</taxon>
        <taxon>Bacteroidota</taxon>
        <taxon>Cytophagia</taxon>
        <taxon>Cytophagales</taxon>
        <taxon>Chryseotaleaceae</taxon>
        <taxon>Dawidia</taxon>
    </lineage>
</organism>
<dbReference type="SUPFAM" id="SSF52343">
    <property type="entry name" value="Ferredoxin reductase-like, C-terminal NADP-linked domain"/>
    <property type="match status" value="1"/>
</dbReference>
<dbReference type="CDD" id="cd06214">
    <property type="entry name" value="PA_degradation_oxidoreductase_like"/>
    <property type="match status" value="1"/>
</dbReference>
<sequence length="379" mass="42789">MAFSFFKKDKKEEPKTVKKEEHHAGPRYYDLRIKNIVQETRDAITIVFEQPAGQPIVYKSGQFLTLIAPVNGKEVRRAYSLCSSPFVDQDLAVTVKRVDLGLMSNWLPDNLRVGQTLRIMEPMGQFTTEFDAQRKRHLVMFAGGSGITPMMSIVKSTLTQEPESIVSLIYCNRDLESIIFRQELERWEERYEGRLHVVHVLDTAPMNWTGYSGLLNREMLVKLFERIPSWSADKTTYLMCGPEGMMRNVEALLHDHAIARDKIFKESFVQGVLDKQAEAPPAAGSEEAKTREVTIRYDNQEYKVTVAPQDTILQSALDQGIDLPYSCQSGLCTACRGKALSGKVKLDEEEGLSQSERAEGYVLTCVGHPMSDDVVIEIG</sequence>
<dbReference type="GO" id="GO:0016491">
    <property type="term" value="F:oxidoreductase activity"/>
    <property type="evidence" value="ECO:0007669"/>
    <property type="project" value="UniProtKB-KW"/>
</dbReference>
<dbReference type="RefSeq" id="WP_254091783.1">
    <property type="nucleotide sequence ID" value="NZ_JAHESC010000027.1"/>
</dbReference>